<evidence type="ECO:0000256" key="2">
    <source>
        <dbReference type="SAM" id="Phobius"/>
    </source>
</evidence>
<dbReference type="InterPro" id="IPR035965">
    <property type="entry name" value="PAS-like_dom_sf"/>
</dbReference>
<keyword evidence="1" id="KW-0175">Coiled coil</keyword>
<dbReference type="InterPro" id="IPR000014">
    <property type="entry name" value="PAS"/>
</dbReference>
<proteinExistence type="predicted"/>
<dbReference type="InterPro" id="IPR001633">
    <property type="entry name" value="EAL_dom"/>
</dbReference>
<organism evidence="6 7">
    <name type="scientific">Luteibacter jiangsuensis</name>
    <dbReference type="NCBI Taxonomy" id="637577"/>
    <lineage>
        <taxon>Bacteria</taxon>
        <taxon>Pseudomonadati</taxon>
        <taxon>Pseudomonadota</taxon>
        <taxon>Gammaproteobacteria</taxon>
        <taxon>Lysobacterales</taxon>
        <taxon>Rhodanobacteraceae</taxon>
        <taxon>Luteibacter</taxon>
    </lineage>
</organism>
<dbReference type="SUPFAM" id="SSF55785">
    <property type="entry name" value="PYP-like sensor domain (PAS domain)"/>
    <property type="match status" value="1"/>
</dbReference>
<keyword evidence="2" id="KW-1133">Transmembrane helix</keyword>
<keyword evidence="7" id="KW-1185">Reference proteome</keyword>
<feature type="domain" description="EAL" evidence="4">
    <location>
        <begin position="640"/>
        <end position="890"/>
    </location>
</feature>
<feature type="domain" description="GGDEF" evidence="5">
    <location>
        <begin position="498"/>
        <end position="631"/>
    </location>
</feature>
<gene>
    <name evidence="6" type="ORF">J2T07_000406</name>
</gene>
<dbReference type="PANTHER" id="PTHR44757">
    <property type="entry name" value="DIGUANYLATE CYCLASE DGCP"/>
    <property type="match status" value="1"/>
</dbReference>
<dbReference type="Pfam" id="PF08447">
    <property type="entry name" value="PAS_3"/>
    <property type="match status" value="1"/>
</dbReference>
<dbReference type="Proteomes" id="UP001237737">
    <property type="component" value="Unassembled WGS sequence"/>
</dbReference>
<reference evidence="6 7" key="1">
    <citation type="submission" date="2023-07" db="EMBL/GenBank/DDBJ databases">
        <title>Sorghum-associated microbial communities from plants grown in Nebraska, USA.</title>
        <authorList>
            <person name="Schachtman D."/>
        </authorList>
    </citation>
    <scope>NUCLEOTIDE SEQUENCE [LARGE SCALE GENOMIC DNA]</scope>
    <source>
        <strain evidence="6 7">CC60</strain>
    </source>
</reference>
<dbReference type="InterPro" id="IPR043128">
    <property type="entry name" value="Rev_trsase/Diguanyl_cyclase"/>
</dbReference>
<evidence type="ECO:0000259" key="5">
    <source>
        <dbReference type="PROSITE" id="PS50887"/>
    </source>
</evidence>
<name>A0ABT9SW87_9GAMM</name>
<dbReference type="RefSeq" id="WP_306846899.1">
    <property type="nucleotide sequence ID" value="NZ_JAUSSK010000001.1"/>
</dbReference>
<dbReference type="InterPro" id="IPR035919">
    <property type="entry name" value="EAL_sf"/>
</dbReference>
<dbReference type="SMART" id="SM00052">
    <property type="entry name" value="EAL"/>
    <property type="match status" value="1"/>
</dbReference>
<accession>A0ABT9SW87</accession>
<dbReference type="SUPFAM" id="SSF141868">
    <property type="entry name" value="EAL domain-like"/>
    <property type="match status" value="1"/>
</dbReference>
<keyword evidence="2" id="KW-0472">Membrane</keyword>
<dbReference type="Gene3D" id="3.20.20.450">
    <property type="entry name" value="EAL domain"/>
    <property type="match status" value="1"/>
</dbReference>
<dbReference type="NCBIfam" id="TIGR00229">
    <property type="entry name" value="sensory_box"/>
    <property type="match status" value="1"/>
</dbReference>
<dbReference type="Gene3D" id="3.30.450.20">
    <property type="entry name" value="PAS domain"/>
    <property type="match status" value="1"/>
</dbReference>
<comment type="caution">
    <text evidence="6">The sequence shown here is derived from an EMBL/GenBank/DDBJ whole genome shotgun (WGS) entry which is preliminary data.</text>
</comment>
<evidence type="ECO:0000259" key="3">
    <source>
        <dbReference type="PROSITE" id="PS50113"/>
    </source>
</evidence>
<dbReference type="CDD" id="cd00130">
    <property type="entry name" value="PAS"/>
    <property type="match status" value="1"/>
</dbReference>
<dbReference type="PROSITE" id="PS50883">
    <property type="entry name" value="EAL"/>
    <property type="match status" value="1"/>
</dbReference>
<dbReference type="PANTHER" id="PTHR44757:SF2">
    <property type="entry name" value="BIOFILM ARCHITECTURE MAINTENANCE PROTEIN MBAA"/>
    <property type="match status" value="1"/>
</dbReference>
<sequence length="902" mass="98435">MSLGTLVLVTVIPMLLMGVIAIALAGREFRESSRERLRETAQALSHAVDDGIRDNIASLRLLANVGGNGLTSEQATALLRSSNGIGDDTRVLVLNSEKEGAGVLPPDLYARTLAESQARISNLIRIEGSTLPRVAITLPMATSGSPSRVMALLQPSNQLINVIQRSHATGSELLVAVVDSTGHIAARSRSPEAYLGKPVPDWNKLLALGTNEGLFSARTKEGGMVIFAFRKLDNAPGWALVVGQPIDSFDAGWKVPLWWMIGAWFVATLAAFAIAHRFAQRILVPMQSLVARSRRVVDDVGHVGELPSSSIREIRELQESLLLAEQTLEQRAQDAQRLAEKLRSSEKRYRSIAEAGALVLWRCNIERTLTAINGWRELTGQSDDAAVGKGWMQRIHPADLSAMEDAWDRSVSLEVSLDIEFRVMGADGGWRWVRCRGARVEGEEPVEWVGVLEDADARRKAQARIAYLAHHDALTGLANRSLFHDRLQIAVTDAHRGRRSALLCVDLDRFKDVNDTLGHPTGDALLIAVTGRLKGILRETDLVARLGGDEFAILLGSERQPDDASLIAGRIIDAIKEPYELDGHSIVIGASIGVVVIDDLAPGTDRLLQNADLALYRAKGEGKGRYCFFEADMDVRMQLRRQLELDLRAALSRGEFVVHYQPMIEVKSGKLSGFEALLRWEHPSRGLLMPMDFFDLAEEIGLLIPLGRWILEQACRDACSWPERLRVAVNVSASQLAHPRLHEMVENALAASQLAPTRLELEITENALLANIEAASATLLKLKVSGVAIVMDDFGTGYSSLGYLRAFPFDKVKIDKSFVRDLGPNAEGNVLISAISQLCARLGIGTTVEGIETAVQLAHIKEEACTEAQGYLFGEALPADGLAAFIRAHETTLPPRGDAPEA</sequence>
<dbReference type="CDD" id="cd18774">
    <property type="entry name" value="PDC2_HK_sensor"/>
    <property type="match status" value="1"/>
</dbReference>
<dbReference type="InterPro" id="IPR001610">
    <property type="entry name" value="PAC"/>
</dbReference>
<feature type="transmembrane region" description="Helical" evidence="2">
    <location>
        <begin position="6"/>
        <end position="26"/>
    </location>
</feature>
<keyword evidence="2" id="KW-0812">Transmembrane</keyword>
<protein>
    <submittedName>
        <fullName evidence="6">Diguanylate cyclase (GGDEF)-like protein/PAS domain S-box-containing protein</fullName>
    </submittedName>
</protein>
<dbReference type="SUPFAM" id="SSF55073">
    <property type="entry name" value="Nucleotide cyclase"/>
    <property type="match status" value="1"/>
</dbReference>
<dbReference type="InterPro" id="IPR052155">
    <property type="entry name" value="Biofilm_reg_signaling"/>
</dbReference>
<feature type="transmembrane region" description="Helical" evidence="2">
    <location>
        <begin position="257"/>
        <end position="279"/>
    </location>
</feature>
<feature type="domain" description="PAC" evidence="3">
    <location>
        <begin position="417"/>
        <end position="467"/>
    </location>
</feature>
<dbReference type="InterPro" id="IPR013655">
    <property type="entry name" value="PAS_fold_3"/>
</dbReference>
<dbReference type="InterPro" id="IPR029787">
    <property type="entry name" value="Nucleotide_cyclase"/>
</dbReference>
<dbReference type="SMART" id="SM00086">
    <property type="entry name" value="PAC"/>
    <property type="match status" value="1"/>
</dbReference>
<dbReference type="CDD" id="cd01948">
    <property type="entry name" value="EAL"/>
    <property type="match status" value="1"/>
</dbReference>
<evidence type="ECO:0000256" key="1">
    <source>
        <dbReference type="SAM" id="Coils"/>
    </source>
</evidence>
<dbReference type="SMART" id="SM00267">
    <property type="entry name" value="GGDEF"/>
    <property type="match status" value="1"/>
</dbReference>
<dbReference type="PROSITE" id="PS50113">
    <property type="entry name" value="PAC"/>
    <property type="match status" value="1"/>
</dbReference>
<dbReference type="Gene3D" id="3.30.70.270">
    <property type="match status" value="1"/>
</dbReference>
<dbReference type="Pfam" id="PF00990">
    <property type="entry name" value="GGDEF"/>
    <property type="match status" value="1"/>
</dbReference>
<dbReference type="InterPro" id="IPR000700">
    <property type="entry name" value="PAS-assoc_C"/>
</dbReference>
<dbReference type="PROSITE" id="PS50887">
    <property type="entry name" value="GGDEF"/>
    <property type="match status" value="1"/>
</dbReference>
<evidence type="ECO:0000313" key="7">
    <source>
        <dbReference type="Proteomes" id="UP001237737"/>
    </source>
</evidence>
<evidence type="ECO:0000259" key="4">
    <source>
        <dbReference type="PROSITE" id="PS50883"/>
    </source>
</evidence>
<feature type="coiled-coil region" evidence="1">
    <location>
        <begin position="314"/>
        <end position="355"/>
    </location>
</feature>
<dbReference type="CDD" id="cd01949">
    <property type="entry name" value="GGDEF"/>
    <property type="match status" value="1"/>
</dbReference>
<dbReference type="Pfam" id="PF00563">
    <property type="entry name" value="EAL"/>
    <property type="match status" value="1"/>
</dbReference>
<dbReference type="InterPro" id="IPR000160">
    <property type="entry name" value="GGDEF_dom"/>
</dbReference>
<evidence type="ECO:0000313" key="6">
    <source>
        <dbReference type="EMBL" id="MDQ0008247.1"/>
    </source>
</evidence>
<dbReference type="NCBIfam" id="TIGR00254">
    <property type="entry name" value="GGDEF"/>
    <property type="match status" value="1"/>
</dbReference>
<dbReference type="EMBL" id="JAUSSK010000001">
    <property type="protein sequence ID" value="MDQ0008247.1"/>
    <property type="molecule type" value="Genomic_DNA"/>
</dbReference>